<dbReference type="Pfam" id="PF15072">
    <property type="entry name" value="HROB"/>
    <property type="match status" value="1"/>
</dbReference>
<dbReference type="InterPro" id="IPR028045">
    <property type="entry name" value="HROB"/>
</dbReference>
<feature type="region of interest" description="Disordered" evidence="1">
    <location>
        <begin position="35"/>
        <end position="55"/>
    </location>
</feature>
<evidence type="ECO:0000259" key="2">
    <source>
        <dbReference type="Pfam" id="PF15072"/>
    </source>
</evidence>
<dbReference type="OrthoDB" id="550780at2759"/>
<feature type="compositionally biased region" description="Low complexity" evidence="1">
    <location>
        <begin position="36"/>
        <end position="55"/>
    </location>
</feature>
<dbReference type="AlphaFoldDB" id="A0A8J5YSL9"/>
<organism evidence="3 4">
    <name type="scientific">Gossypium anomalum</name>
    <dbReference type="NCBI Taxonomy" id="47600"/>
    <lineage>
        <taxon>Eukaryota</taxon>
        <taxon>Viridiplantae</taxon>
        <taxon>Streptophyta</taxon>
        <taxon>Embryophyta</taxon>
        <taxon>Tracheophyta</taxon>
        <taxon>Spermatophyta</taxon>
        <taxon>Magnoliopsida</taxon>
        <taxon>eudicotyledons</taxon>
        <taxon>Gunneridae</taxon>
        <taxon>Pentapetalae</taxon>
        <taxon>rosids</taxon>
        <taxon>malvids</taxon>
        <taxon>Malvales</taxon>
        <taxon>Malvaceae</taxon>
        <taxon>Malvoideae</taxon>
        <taxon>Gossypium</taxon>
    </lineage>
</organism>
<feature type="domain" description="Homologous recombination OB-fold protein OB-fold" evidence="2">
    <location>
        <begin position="183"/>
        <end position="263"/>
    </location>
</feature>
<dbReference type="InterPro" id="IPR058570">
    <property type="entry name" value="HROB_OB"/>
</dbReference>
<dbReference type="Proteomes" id="UP000701853">
    <property type="component" value="Chromosome 7"/>
</dbReference>
<name>A0A8J5YSL9_9ROSI</name>
<evidence type="ECO:0000256" key="1">
    <source>
        <dbReference type="SAM" id="MobiDB-lite"/>
    </source>
</evidence>
<feature type="region of interest" description="Disordered" evidence="1">
    <location>
        <begin position="435"/>
        <end position="461"/>
    </location>
</feature>
<protein>
    <recommendedName>
        <fullName evidence="2">Homologous recombination OB-fold protein OB-fold domain-containing protein</fullName>
    </recommendedName>
</protein>
<sequence length="500" mass="54386">MEADHPWETLDIDDCDLPSLLRPCNHKPLKSPPPFSLISQSLSPTSNSSLPSSPNLIPGPAGAVQAAMLRKIHYNNNSSCIGEDPLPTQEYIRRAVVDPAAAADDDFSRHPWLFALEFICREAAFKKVESKWQNLRENAAITSLVMVFRFYGWFSFMKGLVDNGGTVGTPLSWIKTEPKLGNRKVAQVVAIIKSCTPNGLGDLMVTLKDPTGTIDASIHGKVLIEGCFAKDITVGTVLILQKVSVFSPMCSARYLNITLNNVIKDKTGAHNQFNVPKGSLVEEFDIGEEANPFHDVGPQIALCFNGGRKLSNMHAKAIPKDTKPLSGLNHTSRVISTAHGIGNTKETWNQQKVSSLSNLGQTGYMRGRVLNDNGNEPDATLGISCCVNGRNRSQNGSAGKEPSTSQVITNGMKKPALLAGINGLEENVVVRKQPGSQNLVGRDNHLKSKQSSGDPNLFGIGNERESVTIDADKERRHVPISRGSLPQWTDEQLDELCSFD</sequence>
<evidence type="ECO:0000313" key="3">
    <source>
        <dbReference type="EMBL" id="KAG8488112.1"/>
    </source>
</evidence>
<gene>
    <name evidence="3" type="ORF">CXB51_018180</name>
</gene>
<dbReference type="PANTHER" id="PTHR14523:SF1">
    <property type="entry name" value="HOMOLOGOUS RECOMBINATION OB-FOLD PROTEIN"/>
    <property type="match status" value="1"/>
</dbReference>
<proteinExistence type="predicted"/>
<dbReference type="EMBL" id="JAHUZN010000007">
    <property type="protein sequence ID" value="KAG8488112.1"/>
    <property type="molecule type" value="Genomic_DNA"/>
</dbReference>
<dbReference type="GO" id="GO:0000725">
    <property type="term" value="P:recombinational repair"/>
    <property type="evidence" value="ECO:0007669"/>
    <property type="project" value="InterPro"/>
</dbReference>
<comment type="caution">
    <text evidence="3">The sequence shown here is derived from an EMBL/GenBank/DDBJ whole genome shotgun (WGS) entry which is preliminary data.</text>
</comment>
<keyword evidence="4" id="KW-1185">Reference proteome</keyword>
<evidence type="ECO:0000313" key="4">
    <source>
        <dbReference type="Proteomes" id="UP000701853"/>
    </source>
</evidence>
<reference evidence="3 4" key="1">
    <citation type="journal article" date="2021" name="bioRxiv">
        <title>The Gossypium anomalum genome as a resource for cotton improvement and evolutionary analysis of hybrid incompatibility.</title>
        <authorList>
            <person name="Grover C.E."/>
            <person name="Yuan D."/>
            <person name="Arick M.A."/>
            <person name="Miller E.R."/>
            <person name="Hu G."/>
            <person name="Peterson D.G."/>
            <person name="Wendel J.F."/>
            <person name="Udall J.A."/>
        </authorList>
    </citation>
    <scope>NUCLEOTIDE SEQUENCE [LARGE SCALE GENOMIC DNA]</scope>
    <source>
        <strain evidence="3">JFW-Udall</strain>
        <tissue evidence="3">Leaf</tissue>
    </source>
</reference>
<dbReference type="PANTHER" id="PTHR14523">
    <property type="entry name" value="UNCHARACTERIZED PROTEIN C17ORF53 HOMOLOG"/>
    <property type="match status" value="1"/>
</dbReference>
<accession>A0A8J5YSL9</accession>